<dbReference type="NCBIfam" id="TIGR04265">
    <property type="entry name" value="bac_cardiolipin"/>
    <property type="match status" value="1"/>
</dbReference>
<protein>
    <recommendedName>
        <fullName evidence="8">Cardiolipin synthase</fullName>
        <ecNumber evidence="8">2.7.8.-</ecNumber>
    </recommendedName>
</protein>
<evidence type="ECO:0000313" key="12">
    <source>
        <dbReference type="Proteomes" id="UP000601597"/>
    </source>
</evidence>
<comment type="caution">
    <text evidence="11">The sequence shown here is derived from an EMBL/GenBank/DDBJ whole genome shotgun (WGS) entry which is preliminary data.</text>
</comment>
<evidence type="ECO:0000256" key="1">
    <source>
        <dbReference type="ARBA" id="ARBA00004236"/>
    </source>
</evidence>
<evidence type="ECO:0000256" key="7">
    <source>
        <dbReference type="ARBA" id="ARBA00023136"/>
    </source>
</evidence>
<reference evidence="12" key="1">
    <citation type="journal article" date="2019" name="Int. J. Syst. Evol. Microbiol.">
        <title>The Global Catalogue of Microorganisms (GCM) 10K type strain sequencing project: providing services to taxonomists for standard genome sequencing and annotation.</title>
        <authorList>
            <consortium name="The Broad Institute Genomics Platform"/>
            <consortium name="The Broad Institute Genome Sequencing Center for Infectious Disease"/>
            <person name="Wu L."/>
            <person name="Ma J."/>
        </authorList>
    </citation>
    <scope>NUCLEOTIDE SEQUENCE [LARGE SCALE GENOMIC DNA]</scope>
    <source>
        <strain evidence="12">KCTC 22280</strain>
    </source>
</reference>
<sequence>MLLLQGLFARVQYMPDFSLLAVVVTALYGVALFCIYRILLSYRTAQGAIGWVIGLIGMPWIAVPLFLVFGRNRFSGYVRARRMNDQTLDPLLSQYEHQAEGIPYPDFPNGVDELRVLSKLGRQPFTGSNHCTLLKNGEATLEALFDAMESATDYILLEFYIVRSDRVGARILNILRRKLAQGVRVYFLYDDIGSLLLPGHYLKALRTAGAKVTSFGNGNVRRRRLQINFRNHRKILVCDGRVGFVGGINLGDEYLAREPGEEVWRDTHCRVEGPAALGLQLAWLEDWNWAADANPELNWQPRRAETGDQQVLILPSSPADRWETCTLFFLNCINNARDRLWIASPYFVPDVQIINALQLAAMRGVDVRILIPEKADHLLIHLAAYSYLVTANECGIRICQYQPGFLHQKVVLVDDRYAAVGTANLDNRSMRLNFEIAALTTAPDFVADVEAMLEADLARSRQLERADYEDRSLLFRLACRSARLMAPLL</sequence>
<keyword evidence="12" id="KW-1185">Reference proteome</keyword>
<dbReference type="PROSITE" id="PS50035">
    <property type="entry name" value="PLD"/>
    <property type="match status" value="2"/>
</dbReference>
<keyword evidence="3" id="KW-0808">Transferase</keyword>
<evidence type="ECO:0000256" key="8">
    <source>
        <dbReference type="NCBIfam" id="TIGR04265"/>
    </source>
</evidence>
<evidence type="ECO:0000256" key="5">
    <source>
        <dbReference type="ARBA" id="ARBA00022737"/>
    </source>
</evidence>
<keyword evidence="5" id="KW-0677">Repeat</keyword>
<evidence type="ECO:0000256" key="3">
    <source>
        <dbReference type="ARBA" id="ARBA00022679"/>
    </source>
</evidence>
<dbReference type="SMART" id="SM00155">
    <property type="entry name" value="PLDc"/>
    <property type="match status" value="2"/>
</dbReference>
<keyword evidence="7 9" id="KW-0472">Membrane</keyword>
<dbReference type="PANTHER" id="PTHR21248">
    <property type="entry name" value="CARDIOLIPIN SYNTHASE"/>
    <property type="match status" value="1"/>
</dbReference>
<dbReference type="InterPro" id="IPR001736">
    <property type="entry name" value="PLipase_D/transphosphatidylase"/>
</dbReference>
<evidence type="ECO:0000256" key="2">
    <source>
        <dbReference type="ARBA" id="ARBA00022475"/>
    </source>
</evidence>
<evidence type="ECO:0000256" key="6">
    <source>
        <dbReference type="ARBA" id="ARBA00022989"/>
    </source>
</evidence>
<dbReference type="Gene3D" id="3.30.870.10">
    <property type="entry name" value="Endonuclease Chain A"/>
    <property type="match status" value="2"/>
</dbReference>
<dbReference type="PANTHER" id="PTHR21248:SF22">
    <property type="entry name" value="PHOSPHOLIPASE D"/>
    <property type="match status" value="1"/>
</dbReference>
<keyword evidence="2" id="KW-1003">Cell membrane</keyword>
<gene>
    <name evidence="11" type="primary">cls</name>
    <name evidence="11" type="ORF">GCM10007071_34240</name>
</gene>
<keyword evidence="6 9" id="KW-1133">Transmembrane helix</keyword>
<dbReference type="InterPro" id="IPR025202">
    <property type="entry name" value="PLD-like_dom"/>
</dbReference>
<keyword evidence="4 9" id="KW-0812">Transmembrane</keyword>
<feature type="domain" description="PLD phosphodiesterase" evidence="10">
    <location>
        <begin position="227"/>
        <end position="254"/>
    </location>
</feature>
<dbReference type="InterPro" id="IPR022924">
    <property type="entry name" value="Cardiolipin_synthase"/>
</dbReference>
<dbReference type="EC" id="2.7.8.-" evidence="8"/>
<name>A0ABQ3B821_9GAMM</name>
<organism evidence="11 12">
    <name type="scientific">Marinobacter zhanjiangensis</name>
    <dbReference type="NCBI Taxonomy" id="578215"/>
    <lineage>
        <taxon>Bacteria</taxon>
        <taxon>Pseudomonadati</taxon>
        <taxon>Pseudomonadota</taxon>
        <taxon>Gammaproteobacteria</taxon>
        <taxon>Pseudomonadales</taxon>
        <taxon>Marinobacteraceae</taxon>
        <taxon>Marinobacter</taxon>
    </lineage>
</organism>
<dbReference type="SUPFAM" id="SSF56024">
    <property type="entry name" value="Phospholipase D/nuclease"/>
    <property type="match status" value="2"/>
</dbReference>
<accession>A0ABQ3B821</accession>
<dbReference type="Pfam" id="PF13091">
    <property type="entry name" value="PLDc_2"/>
    <property type="match status" value="2"/>
</dbReference>
<proteinExistence type="predicted"/>
<evidence type="ECO:0000313" key="11">
    <source>
        <dbReference type="EMBL" id="GGY84070.1"/>
    </source>
</evidence>
<evidence type="ECO:0000259" key="10">
    <source>
        <dbReference type="PROSITE" id="PS50035"/>
    </source>
</evidence>
<feature type="transmembrane region" description="Helical" evidence="9">
    <location>
        <begin position="17"/>
        <end position="36"/>
    </location>
</feature>
<evidence type="ECO:0000256" key="9">
    <source>
        <dbReference type="SAM" id="Phobius"/>
    </source>
</evidence>
<feature type="transmembrane region" description="Helical" evidence="9">
    <location>
        <begin position="48"/>
        <end position="69"/>
    </location>
</feature>
<dbReference type="Proteomes" id="UP000601597">
    <property type="component" value="Unassembled WGS sequence"/>
</dbReference>
<evidence type="ECO:0000256" key="4">
    <source>
        <dbReference type="ARBA" id="ARBA00022692"/>
    </source>
</evidence>
<dbReference type="EMBL" id="BMXV01000009">
    <property type="protein sequence ID" value="GGY84070.1"/>
    <property type="molecule type" value="Genomic_DNA"/>
</dbReference>
<feature type="domain" description="PLD phosphodiesterase" evidence="10">
    <location>
        <begin position="402"/>
        <end position="429"/>
    </location>
</feature>
<dbReference type="CDD" id="cd09161">
    <property type="entry name" value="PLDc_PaCLS_like_2"/>
    <property type="match status" value="1"/>
</dbReference>
<comment type="subcellular location">
    <subcellularLocation>
        <location evidence="1">Cell membrane</location>
    </subcellularLocation>
</comment>